<dbReference type="AlphaFoldDB" id="A0AAV7GVJ7"/>
<dbReference type="EMBL" id="JAGFBR010000006">
    <property type="protein sequence ID" value="KAH0465524.1"/>
    <property type="molecule type" value="Genomic_DNA"/>
</dbReference>
<dbReference type="Gene3D" id="3.40.50.300">
    <property type="entry name" value="P-loop containing nucleotide triphosphate hydrolases"/>
    <property type="match status" value="1"/>
</dbReference>
<keyword evidence="7" id="KW-1133">Transmembrane helix</keyword>
<reference evidence="9 10" key="1">
    <citation type="journal article" date="2021" name="Hortic Res">
        <title>Chromosome-scale assembly of the Dendrobium chrysotoxum genome enhances the understanding of orchid evolution.</title>
        <authorList>
            <person name="Zhang Y."/>
            <person name="Zhang G.Q."/>
            <person name="Zhang D."/>
            <person name="Liu X.D."/>
            <person name="Xu X.Y."/>
            <person name="Sun W.H."/>
            <person name="Yu X."/>
            <person name="Zhu X."/>
            <person name="Wang Z.W."/>
            <person name="Zhao X."/>
            <person name="Zhong W.Y."/>
            <person name="Chen H."/>
            <person name="Yin W.L."/>
            <person name="Huang T."/>
            <person name="Niu S.C."/>
            <person name="Liu Z.J."/>
        </authorList>
    </citation>
    <scope>NUCLEOTIDE SEQUENCE [LARGE SCALE GENOMIC DNA]</scope>
    <source>
        <strain evidence="9">Lindl</strain>
    </source>
</reference>
<keyword evidence="6" id="KW-0342">GTP-binding</keyword>
<gene>
    <name evidence="9" type="ORF">IEQ34_005627</name>
</gene>
<evidence type="ECO:0000313" key="9">
    <source>
        <dbReference type="EMBL" id="KAH0465524.1"/>
    </source>
</evidence>
<evidence type="ECO:0000256" key="4">
    <source>
        <dbReference type="ARBA" id="ARBA00022741"/>
    </source>
</evidence>
<dbReference type="CDD" id="cd01876">
    <property type="entry name" value="YihA_EngB"/>
    <property type="match status" value="1"/>
</dbReference>
<dbReference type="PANTHER" id="PTHR47560:SF1">
    <property type="entry name" value="EXPRESSED PROTEIN"/>
    <property type="match status" value="1"/>
</dbReference>
<evidence type="ECO:0000313" key="10">
    <source>
        <dbReference type="Proteomes" id="UP000775213"/>
    </source>
</evidence>
<comment type="cofactor">
    <cofactor evidence="1">
        <name>Mg(2+)</name>
        <dbReference type="ChEBI" id="CHEBI:18420"/>
    </cofactor>
</comment>
<protein>
    <recommendedName>
        <fullName evidence="8">EngB-type G domain-containing protein</fullName>
    </recommendedName>
</protein>
<dbReference type="PROSITE" id="PS51706">
    <property type="entry name" value="G_ENGB"/>
    <property type="match status" value="1"/>
</dbReference>
<dbReference type="SUPFAM" id="SSF52540">
    <property type="entry name" value="P-loop containing nucleoside triphosphate hydrolases"/>
    <property type="match status" value="1"/>
</dbReference>
<evidence type="ECO:0000256" key="7">
    <source>
        <dbReference type="SAM" id="Phobius"/>
    </source>
</evidence>
<dbReference type="HAMAP" id="MF_00321">
    <property type="entry name" value="GTPase_EngB"/>
    <property type="match status" value="1"/>
</dbReference>
<dbReference type="InterPro" id="IPR027417">
    <property type="entry name" value="P-loop_NTPase"/>
</dbReference>
<evidence type="ECO:0000259" key="8">
    <source>
        <dbReference type="PROSITE" id="PS51706"/>
    </source>
</evidence>
<sequence>MAVGIRMKRRVVHKYADRRRNKNIVGVKGHGGRYNMEDSDGEVFARVEELAQLSNMSVEGRNLRSSIKQSEKRFARREENDSGLSSWRMRRSVVSKDAGKERKSLFRVRKERGKNVDVAKKGKAGDARLFAGKPLRAMRKVVDKDFSDYEHNGGDFYRRKERSMKTEASAGMIRLKRRKFDVELAEDSPGWDAESVELEKHAATKDGENQISEQKPIRRPTRVLDKTGKKIRVQTKAMEKGSTETSVSKKTTRRVIKIDPYDISNKRLDDGVPKSDIAVEKETVVSMNAQFRAIQPSAGILSFVEENLLGRRRLIELQNAGYNVKLSAPLDNTPFSTATDREKIEDNVFRNKLEFFAAAKMPSSFPSPTLPEIAFAGRSNVGKSSLLNALTRQWGVVRVSDKPGLTQTINFFKLASKLCLVDLPGYGFAYAKEEVKENWEELVKEFVSTRVGLQRVCLLVDTKWGMKARDFELIELMERSKTPYQIVLTKTDIAFPIDVARRAMQIQENLKNNKSIIDPVMMVSSKSGAGIRTLRNVLAKIARSSTKADPNETLKVVELFLGKSAYLIYNTYRANDIVRYYSTRLGLANFFASWSASVCRRAAGPTKTLEKWYYGKGGDVAFVFLFRLSLLPSSIGRRRRRRRMCPLRVILIFLSASLAGFFVLRGLRSQGDEEPAEVTGGENSLSLSGKVRSAMSLGFWTCVDMASGRYLWRNLVSSPAAADSGKKI</sequence>
<keyword evidence="5" id="KW-0460">Magnesium</keyword>
<organism evidence="9 10">
    <name type="scientific">Dendrobium chrysotoxum</name>
    <name type="common">Orchid</name>
    <dbReference type="NCBI Taxonomy" id="161865"/>
    <lineage>
        <taxon>Eukaryota</taxon>
        <taxon>Viridiplantae</taxon>
        <taxon>Streptophyta</taxon>
        <taxon>Embryophyta</taxon>
        <taxon>Tracheophyta</taxon>
        <taxon>Spermatophyta</taxon>
        <taxon>Magnoliopsida</taxon>
        <taxon>Liliopsida</taxon>
        <taxon>Asparagales</taxon>
        <taxon>Orchidaceae</taxon>
        <taxon>Epidendroideae</taxon>
        <taxon>Malaxideae</taxon>
        <taxon>Dendrobiinae</taxon>
        <taxon>Dendrobium</taxon>
    </lineage>
</organism>
<dbReference type="InterPro" id="IPR019987">
    <property type="entry name" value="GTP-bd_ribosome_bio_YsxC"/>
</dbReference>
<keyword evidence="7" id="KW-0472">Membrane</keyword>
<evidence type="ECO:0000256" key="5">
    <source>
        <dbReference type="ARBA" id="ARBA00022842"/>
    </source>
</evidence>
<evidence type="ECO:0000256" key="1">
    <source>
        <dbReference type="ARBA" id="ARBA00001946"/>
    </source>
</evidence>
<dbReference type="InterPro" id="IPR030393">
    <property type="entry name" value="G_ENGB_dom"/>
</dbReference>
<dbReference type="GO" id="GO:0046872">
    <property type="term" value="F:metal ion binding"/>
    <property type="evidence" value="ECO:0007669"/>
    <property type="project" value="UniProtKB-KW"/>
</dbReference>
<feature type="transmembrane region" description="Helical" evidence="7">
    <location>
        <begin position="647"/>
        <end position="667"/>
    </location>
</feature>
<proteinExistence type="inferred from homology"/>
<comment type="similarity">
    <text evidence="2">Belongs to the TRAFAC class TrmE-Era-EngA-EngB-Septin-like GTPase superfamily. EngB GTPase family.</text>
</comment>
<accession>A0AAV7GVJ7</accession>
<evidence type="ECO:0000256" key="6">
    <source>
        <dbReference type="ARBA" id="ARBA00023134"/>
    </source>
</evidence>
<keyword evidence="7" id="KW-0812">Transmembrane</keyword>
<dbReference type="NCBIfam" id="TIGR03598">
    <property type="entry name" value="GTPase_YsxC"/>
    <property type="match status" value="1"/>
</dbReference>
<dbReference type="InterPro" id="IPR006073">
    <property type="entry name" value="GTP-bd"/>
</dbReference>
<keyword evidence="4" id="KW-0547">Nucleotide-binding</keyword>
<keyword evidence="3" id="KW-0479">Metal-binding</keyword>
<name>A0AAV7GVJ7_DENCH</name>
<dbReference type="PANTHER" id="PTHR47560">
    <property type="entry name" value="EXPRESSED PROTEIN"/>
    <property type="match status" value="1"/>
</dbReference>
<evidence type="ECO:0000256" key="3">
    <source>
        <dbReference type="ARBA" id="ARBA00022723"/>
    </source>
</evidence>
<dbReference type="Pfam" id="PF01926">
    <property type="entry name" value="MMR_HSR1"/>
    <property type="match status" value="1"/>
</dbReference>
<evidence type="ECO:0000256" key="2">
    <source>
        <dbReference type="ARBA" id="ARBA00009638"/>
    </source>
</evidence>
<feature type="domain" description="EngB-type G" evidence="8">
    <location>
        <begin position="369"/>
        <end position="544"/>
    </location>
</feature>
<dbReference type="GO" id="GO:0005525">
    <property type="term" value="F:GTP binding"/>
    <property type="evidence" value="ECO:0007669"/>
    <property type="project" value="UniProtKB-KW"/>
</dbReference>
<dbReference type="Proteomes" id="UP000775213">
    <property type="component" value="Unassembled WGS sequence"/>
</dbReference>
<comment type="caution">
    <text evidence="9">The sequence shown here is derived from an EMBL/GenBank/DDBJ whole genome shotgun (WGS) entry which is preliminary data.</text>
</comment>
<keyword evidence="10" id="KW-1185">Reference proteome</keyword>